<accession>A0A402C4C7</accession>
<proteinExistence type="predicted"/>
<dbReference type="Proteomes" id="UP000287519">
    <property type="component" value="Unassembled WGS sequence"/>
</dbReference>
<reference evidence="1 2" key="1">
    <citation type="submission" date="2018-11" db="EMBL/GenBank/DDBJ databases">
        <title>Microbial catabolism of amino acid.</title>
        <authorList>
            <person name="Hibi M."/>
            <person name="Ogawa J."/>
        </authorList>
    </citation>
    <scope>NUCLEOTIDE SEQUENCE [LARGE SCALE GENOMIC DNA]</scope>
    <source>
        <strain evidence="1 2">C31-06</strain>
    </source>
</reference>
<evidence type="ECO:0000313" key="2">
    <source>
        <dbReference type="Proteomes" id="UP000287519"/>
    </source>
</evidence>
<gene>
    <name evidence="1" type="ORF">Rhow_001503</name>
</gene>
<organism evidence="1 2">
    <name type="scientific">Rhodococcus wratislaviensis</name>
    <name type="common">Tsukamurella wratislaviensis</name>
    <dbReference type="NCBI Taxonomy" id="44752"/>
    <lineage>
        <taxon>Bacteria</taxon>
        <taxon>Bacillati</taxon>
        <taxon>Actinomycetota</taxon>
        <taxon>Actinomycetes</taxon>
        <taxon>Mycobacteriales</taxon>
        <taxon>Nocardiaceae</taxon>
        <taxon>Rhodococcus</taxon>
    </lineage>
</organism>
<comment type="caution">
    <text evidence="1">The sequence shown here is derived from an EMBL/GenBank/DDBJ whole genome shotgun (WGS) entry which is preliminary data.</text>
</comment>
<sequence>MQLLIQLWPSESTDAILYQYKDRFTGQLVLADETKPA</sequence>
<dbReference type="AlphaFoldDB" id="A0A402C4C7"/>
<keyword evidence="2" id="KW-1185">Reference proteome</keyword>
<evidence type="ECO:0000313" key="1">
    <source>
        <dbReference type="EMBL" id="GCE38451.1"/>
    </source>
</evidence>
<dbReference type="EMBL" id="BHYM01000019">
    <property type="protein sequence ID" value="GCE38451.1"/>
    <property type="molecule type" value="Genomic_DNA"/>
</dbReference>
<protein>
    <submittedName>
        <fullName evidence="1">Uncharacterized protein</fullName>
    </submittedName>
</protein>
<name>A0A402C4C7_RHOWR</name>